<dbReference type="Pfam" id="PF13385">
    <property type="entry name" value="Laminin_G_3"/>
    <property type="match status" value="1"/>
</dbReference>
<dbReference type="Gene3D" id="2.60.120.200">
    <property type="match status" value="1"/>
</dbReference>
<proteinExistence type="predicted"/>
<gene>
    <name evidence="3" type="ORF">SAMN04488128_102523</name>
</gene>
<evidence type="ECO:0000313" key="4">
    <source>
        <dbReference type="Proteomes" id="UP000190367"/>
    </source>
</evidence>
<reference evidence="4" key="1">
    <citation type="submission" date="2017-02" db="EMBL/GenBank/DDBJ databases">
        <authorList>
            <person name="Varghese N."/>
            <person name="Submissions S."/>
        </authorList>
    </citation>
    <scope>NUCLEOTIDE SEQUENCE [LARGE SCALE GENOMIC DNA]</scope>
    <source>
        <strain evidence="4">DSM 22224</strain>
    </source>
</reference>
<keyword evidence="1" id="KW-0472">Membrane</keyword>
<dbReference type="InterPro" id="IPR013320">
    <property type="entry name" value="ConA-like_dom_sf"/>
</dbReference>
<dbReference type="GO" id="GO:0004553">
    <property type="term" value="F:hydrolase activity, hydrolyzing O-glycosyl compounds"/>
    <property type="evidence" value="ECO:0007669"/>
    <property type="project" value="UniProtKB-ARBA"/>
</dbReference>
<dbReference type="GO" id="GO:0005975">
    <property type="term" value="P:carbohydrate metabolic process"/>
    <property type="evidence" value="ECO:0007669"/>
    <property type="project" value="UniProtKB-ARBA"/>
</dbReference>
<evidence type="ECO:0000256" key="1">
    <source>
        <dbReference type="SAM" id="Phobius"/>
    </source>
</evidence>
<dbReference type="NCBIfam" id="TIGR04183">
    <property type="entry name" value="Por_Secre_tail"/>
    <property type="match status" value="1"/>
</dbReference>
<keyword evidence="1" id="KW-0812">Transmembrane</keyword>
<keyword evidence="4" id="KW-1185">Reference proteome</keyword>
<accession>A0A1T4QQI2</accession>
<evidence type="ECO:0000313" key="3">
    <source>
        <dbReference type="EMBL" id="SKA05934.1"/>
    </source>
</evidence>
<dbReference type="InterPro" id="IPR026444">
    <property type="entry name" value="Secre_tail"/>
</dbReference>
<feature type="domain" description="Secretion system C-terminal sorting" evidence="2">
    <location>
        <begin position="418"/>
        <end position="489"/>
    </location>
</feature>
<dbReference type="EMBL" id="FUWZ01000002">
    <property type="protein sequence ID" value="SKA05934.1"/>
    <property type="molecule type" value="Genomic_DNA"/>
</dbReference>
<name>A0A1T4QQI2_9BACT</name>
<dbReference type="Proteomes" id="UP000190367">
    <property type="component" value="Unassembled WGS sequence"/>
</dbReference>
<dbReference type="AlphaFoldDB" id="A0A1T4QQI2"/>
<evidence type="ECO:0000259" key="2">
    <source>
        <dbReference type="Pfam" id="PF18962"/>
    </source>
</evidence>
<dbReference type="Pfam" id="PF18962">
    <property type="entry name" value="Por_Secre_tail"/>
    <property type="match status" value="1"/>
</dbReference>
<dbReference type="OrthoDB" id="629814at2"/>
<keyword evidence="1" id="KW-1133">Transmembrane helix</keyword>
<protein>
    <submittedName>
        <fullName evidence="3">Por secretion system C-terminal sorting domain-containing protein</fullName>
    </submittedName>
</protein>
<dbReference type="SUPFAM" id="SSF49899">
    <property type="entry name" value="Concanavalin A-like lectins/glucanases"/>
    <property type="match status" value="1"/>
</dbReference>
<dbReference type="STRING" id="634771.SAMN04488128_102523"/>
<feature type="transmembrane region" description="Helical" evidence="1">
    <location>
        <begin position="7"/>
        <end position="29"/>
    </location>
</feature>
<sequence length="492" mass="54052">MKKTIPVPFLLLKSTVITIFMSVCFYIPAVSQTKIYASSQTVEQVSGCGSCQVLNPQGSVGSNENDYATIVINTSALGGSITQLLGFPQMQTAPFSKIVVGLGRGKGFSLKLLGRVSIATFQGANINGDSRTIDSTSIGYNADSTRFTYTFFTTKNFDHVGIELNGGLLSLGDSLRIYYAYYQTLPTNHCTTPPPNPLAYYPLDLNTNDVSPNRFNAVNHRLAYTDNAICKIAVADTSLTNAALTMPTLPRKSEEFTIAYWTKSIHDGSSIEIIYDYWLIQQRSDNNKIATAVIYQPPVTGHHVVIPDAAAPPPNADKYYHTVLTFKNDVMSYYLNGSLRLNGDRPPKDSFEIPVMASVTLNKQYLDDLVFYDRALTDQEVATYWSSYQVPDSTGQLLSNIHPVGLTAGVKKKQSLQLYPNPTTGLIIIKTKLDPGSNLITLTDISGKEVFKINTANPVINLPSSVSSGNYILQVMTKDGKIYKEKVVIHRN</sequence>
<dbReference type="RefSeq" id="WP_078669067.1">
    <property type="nucleotide sequence ID" value="NZ_FUWZ01000002.1"/>
</dbReference>
<organism evidence="3 4">
    <name type="scientific">Chitinophaga eiseniae</name>
    <dbReference type="NCBI Taxonomy" id="634771"/>
    <lineage>
        <taxon>Bacteria</taxon>
        <taxon>Pseudomonadati</taxon>
        <taxon>Bacteroidota</taxon>
        <taxon>Chitinophagia</taxon>
        <taxon>Chitinophagales</taxon>
        <taxon>Chitinophagaceae</taxon>
        <taxon>Chitinophaga</taxon>
    </lineage>
</organism>